<evidence type="ECO:0000313" key="7">
    <source>
        <dbReference type="Proteomes" id="UP001163441"/>
    </source>
</evidence>
<evidence type="ECO:0000256" key="5">
    <source>
        <dbReference type="ARBA" id="ARBA00030918"/>
    </source>
</evidence>
<comment type="catalytic activity">
    <reaction evidence="1">
        <text>Exolytic cleavage of the (1-&gt;4)-beta-glycosidic linkage between N-acetylmuramic acid (MurNAc) and N-acetylglucosamine (GlcNAc) residues in peptidoglycan, from either the reducing or the non-reducing ends of the peptidoglycan chains, with concomitant formation of a 1,6-anhydrobond in the MurNAc residue.</text>
        <dbReference type="EC" id="4.2.2.n1"/>
    </reaction>
</comment>
<dbReference type="GO" id="GO:0071555">
    <property type="term" value="P:cell wall organization"/>
    <property type="evidence" value="ECO:0007669"/>
    <property type="project" value="UniProtKB-KW"/>
</dbReference>
<evidence type="ECO:0000313" key="6">
    <source>
        <dbReference type="EMBL" id="WAI17660.1"/>
    </source>
</evidence>
<dbReference type="GO" id="GO:0004553">
    <property type="term" value="F:hydrolase activity, hydrolyzing O-glycosyl compounds"/>
    <property type="evidence" value="ECO:0007669"/>
    <property type="project" value="InterPro"/>
</dbReference>
<dbReference type="SMART" id="SM00925">
    <property type="entry name" value="MltA"/>
    <property type="match status" value="1"/>
</dbReference>
<evidence type="ECO:0000256" key="1">
    <source>
        <dbReference type="ARBA" id="ARBA00001420"/>
    </source>
</evidence>
<evidence type="ECO:0000256" key="4">
    <source>
        <dbReference type="ARBA" id="ARBA00023316"/>
    </source>
</evidence>
<organism evidence="6 7">
    <name type="scientific">Buchnera aphidicola</name>
    <name type="common">Aphis craccivora</name>
    <dbReference type="NCBI Taxonomy" id="466616"/>
    <lineage>
        <taxon>Bacteria</taxon>
        <taxon>Pseudomonadati</taxon>
        <taxon>Pseudomonadota</taxon>
        <taxon>Gammaproteobacteria</taxon>
        <taxon>Enterobacterales</taxon>
        <taxon>Erwiniaceae</taxon>
        <taxon>Buchnera</taxon>
    </lineage>
</organism>
<dbReference type="NCBIfam" id="NF008366">
    <property type="entry name" value="PRK11162.1"/>
    <property type="match status" value="1"/>
</dbReference>
<dbReference type="CDD" id="cd22785">
    <property type="entry name" value="DPBB_MltA-like"/>
    <property type="match status" value="1"/>
</dbReference>
<reference evidence="6" key="1">
    <citation type="submission" date="2022-11" db="EMBL/GenBank/DDBJ databases">
        <title>The whole genome sequencing of pests is an important tool to study the evolution of the plant-insect interaction and insecticide resistance.</title>
        <authorList>
            <person name="Kananovich Y."/>
        </authorList>
    </citation>
    <scope>NUCLEOTIDE SEQUENCE</scope>
    <source>
        <strain evidence="6">BSU_Aph_2016</strain>
    </source>
</reference>
<dbReference type="GO" id="GO:0019867">
    <property type="term" value="C:outer membrane"/>
    <property type="evidence" value="ECO:0007669"/>
    <property type="project" value="InterPro"/>
</dbReference>
<dbReference type="Pfam" id="PF06725">
    <property type="entry name" value="3D"/>
    <property type="match status" value="1"/>
</dbReference>
<keyword evidence="4" id="KW-0961">Cell wall biogenesis/degradation</keyword>
<dbReference type="PANTHER" id="PTHR30124:SF0">
    <property type="entry name" value="MEMBRANE-BOUND LYTIC MUREIN TRANSGLYCOSYLASE A"/>
    <property type="match status" value="1"/>
</dbReference>
<sequence>MINYNIFKIQNNENISKIIINIMLIFIISCNNYDFNQGQQYQKKLIKNFTETKRINIKTKLVNQKDFILQLEKIKKFSPSLYLKNFVLYNSIKKWLKTSDFNTLSQFEIKMFQMKGVDNYGNVKITGYYTPIVQARKIKKDNFIYPIYQMPSIFKKNQVLPQRKEIYNGILKKKYILAYSNSLIDNFIMEIQGSGFVDYGKGNSLTFFSYSKKNNWPYTSIGKILIKRGEIDKKNISMQSIKNWCSKHTDLEVQKLLEENKSFVFFKETKKKEVFGSSSVPLIAKSAIAVDKSIIKNGSVLLVQIPLLNEKGVFIHKYEMRLLLALDVGGMIKGQHFDIYQGIGEKAGIQAGFYNHYGNAWILKTNFKNN</sequence>
<evidence type="ECO:0000256" key="2">
    <source>
        <dbReference type="ARBA" id="ARBA00012587"/>
    </source>
</evidence>
<dbReference type="InterPro" id="IPR036908">
    <property type="entry name" value="RlpA-like_sf"/>
</dbReference>
<dbReference type="InterPro" id="IPR026044">
    <property type="entry name" value="MltA"/>
</dbReference>
<dbReference type="GO" id="GO:0008933">
    <property type="term" value="F:peptidoglycan lytic transglycosylase activity"/>
    <property type="evidence" value="ECO:0007669"/>
    <property type="project" value="TreeGrafter"/>
</dbReference>
<evidence type="ECO:0000256" key="3">
    <source>
        <dbReference type="ARBA" id="ARBA00023239"/>
    </source>
</evidence>
<dbReference type="SUPFAM" id="SSF50685">
    <property type="entry name" value="Barwin-like endoglucanases"/>
    <property type="match status" value="1"/>
</dbReference>
<dbReference type="GO" id="GO:0009253">
    <property type="term" value="P:peptidoglycan catabolic process"/>
    <property type="evidence" value="ECO:0007669"/>
    <property type="project" value="TreeGrafter"/>
</dbReference>
<dbReference type="InterPro" id="IPR005300">
    <property type="entry name" value="MltA_B"/>
</dbReference>
<protein>
    <recommendedName>
        <fullName evidence="2">peptidoglycan lytic exotransglycosylase</fullName>
        <ecNumber evidence="2">4.2.2.n1</ecNumber>
    </recommendedName>
    <alternativeName>
        <fullName evidence="5">Murein hydrolase A</fullName>
    </alternativeName>
</protein>
<dbReference type="RefSeq" id="WP_158360734.1">
    <property type="nucleotide sequence ID" value="NZ_CP034897.1"/>
</dbReference>
<accession>A0A4D6XHL9</accession>
<dbReference type="Gene3D" id="2.40.40.10">
    <property type="entry name" value="RlpA-like domain"/>
    <property type="match status" value="1"/>
</dbReference>
<dbReference type="EC" id="4.2.2.n1" evidence="2"/>
<dbReference type="OrthoDB" id="9783686at2"/>
<gene>
    <name evidence="6" type="primary">mltA</name>
    <name evidence="6" type="ORF">OWM53_02335</name>
</gene>
<dbReference type="Gene3D" id="2.40.240.50">
    <property type="entry name" value="Barwin-like endoglucanases"/>
    <property type="match status" value="1"/>
</dbReference>
<dbReference type="Proteomes" id="UP001163441">
    <property type="component" value="Chromosome"/>
</dbReference>
<dbReference type="InterPro" id="IPR010611">
    <property type="entry name" value="3D_dom"/>
</dbReference>
<dbReference type="EMBL" id="CP113403">
    <property type="protein sequence ID" value="WAI17660.1"/>
    <property type="molecule type" value="Genomic_DNA"/>
</dbReference>
<dbReference type="PANTHER" id="PTHR30124">
    <property type="entry name" value="MEMBRANE-BOUND LYTIC MUREIN TRANSGLYCOSYLASE A"/>
    <property type="match status" value="1"/>
</dbReference>
<dbReference type="GO" id="GO:0009254">
    <property type="term" value="P:peptidoglycan turnover"/>
    <property type="evidence" value="ECO:0007669"/>
    <property type="project" value="InterPro"/>
</dbReference>
<dbReference type="AlphaFoldDB" id="A0A4D6XHL9"/>
<dbReference type="Pfam" id="PF03562">
    <property type="entry name" value="MltA"/>
    <property type="match status" value="1"/>
</dbReference>
<name>A0A4D6XHL9_9GAMM</name>
<keyword evidence="3 6" id="KW-0456">Lyase</keyword>
<proteinExistence type="predicted"/>
<dbReference type="CDD" id="cd14668">
    <property type="entry name" value="mlta_B"/>
    <property type="match status" value="1"/>
</dbReference>